<name>L7VX71_9BACT</name>
<sequence length="126" mass="13474">MPHGGGSGDWIGGCYCGETRTPLSLEGRGVGERVTVAFQIRVAPTTSALVPRVAVTFFCFAKRKSPKKRRPQAIRCFPAVLASGGRRRDRPKVALTRNQWAHTAPLGPPAAALLGANPWGPLRTDA</sequence>
<protein>
    <submittedName>
        <fullName evidence="1">Uncharacterized protein</fullName>
    </submittedName>
</protein>
<accession>L7VX71</accession>
<organism evidence="1">
    <name type="scientific">uncultured bacterium A1Q1_fos_36</name>
    <dbReference type="NCBI Taxonomy" id="1256573"/>
    <lineage>
        <taxon>Bacteria</taxon>
        <taxon>environmental samples</taxon>
    </lineage>
</organism>
<dbReference type="EMBL" id="JX649889">
    <property type="protein sequence ID" value="AGC71991.1"/>
    <property type="molecule type" value="Genomic_DNA"/>
</dbReference>
<evidence type="ECO:0000313" key="1">
    <source>
        <dbReference type="EMBL" id="AGC71991.1"/>
    </source>
</evidence>
<dbReference type="AlphaFoldDB" id="L7VX71"/>
<reference evidence="1" key="1">
    <citation type="submission" date="2012-09" db="EMBL/GenBank/DDBJ databases">
        <title>Metagenomic Characterization of a Microbial Community in Wastewater Detects High Levels of Antibiotic Resistance.</title>
        <authorList>
            <person name="Abrams M."/>
            <person name="Caldwell A."/>
            <person name="Vandaei E."/>
            <person name="Lee W."/>
            <person name="Perrott J."/>
            <person name="Khan S.Y."/>
            <person name="Ta J."/>
            <person name="Romero D."/>
            <person name="Nguyen V."/>
            <person name="Pourmand N."/>
            <person name="Ouverney C.C."/>
        </authorList>
    </citation>
    <scope>NUCLEOTIDE SEQUENCE</scope>
</reference>
<proteinExistence type="predicted"/>